<evidence type="ECO:0000256" key="2">
    <source>
        <dbReference type="ARBA" id="ARBA00023125"/>
    </source>
</evidence>
<sequence length="288" mass="33474">MEIWTPDNDRFQPVVHFANKLICGPGESWGPRVIGDHQWLYVQRGTGHVRIGERAYPAHAGSFFSYGLGEPHFIQASHDDPFVLYGVHFSPNGSLNGEPFDVLEWIAPAPESDKNTAIRRDTLLPPHAQTGTWPLPFFESLVEEYRKAKPYESVLLRGIFIQLAARVHRWILDHAQPVSPLDRHAAFVRKKLEEAADQPYRKEWLPQWTPYSHDYMSRVFRSRYGKSPHAHHAEMRLEAAKRLLEQTDLTSTVMADKLQFGSVHYFCKWFKQTTGEQPMEYRKRRKQL</sequence>
<evidence type="ECO:0000259" key="4">
    <source>
        <dbReference type="PROSITE" id="PS01124"/>
    </source>
</evidence>
<dbReference type="Proteomes" id="UP000547209">
    <property type="component" value="Unassembled WGS sequence"/>
</dbReference>
<dbReference type="GO" id="GO:0043565">
    <property type="term" value="F:sequence-specific DNA binding"/>
    <property type="evidence" value="ECO:0007669"/>
    <property type="project" value="InterPro"/>
</dbReference>
<dbReference type="InterPro" id="IPR009057">
    <property type="entry name" value="Homeodomain-like_sf"/>
</dbReference>
<keyword evidence="2" id="KW-0238">DNA-binding</keyword>
<gene>
    <name evidence="5" type="ORF">H7C19_12245</name>
</gene>
<dbReference type="Pfam" id="PF12833">
    <property type="entry name" value="HTH_18"/>
    <property type="match status" value="1"/>
</dbReference>
<dbReference type="EMBL" id="JACJVP010000021">
    <property type="protein sequence ID" value="MBB6671451.1"/>
    <property type="molecule type" value="Genomic_DNA"/>
</dbReference>
<keyword evidence="6" id="KW-1185">Reference proteome</keyword>
<evidence type="ECO:0000256" key="1">
    <source>
        <dbReference type="ARBA" id="ARBA00023015"/>
    </source>
</evidence>
<dbReference type="InterPro" id="IPR037923">
    <property type="entry name" value="HTH-like"/>
</dbReference>
<dbReference type="Pfam" id="PF02311">
    <property type="entry name" value="AraC_binding"/>
    <property type="match status" value="1"/>
</dbReference>
<dbReference type="SUPFAM" id="SSF46689">
    <property type="entry name" value="Homeodomain-like"/>
    <property type="match status" value="1"/>
</dbReference>
<name>A0A7X0RQ25_9BACL</name>
<comment type="caution">
    <text evidence="5">The sequence shown here is derived from an EMBL/GenBank/DDBJ whole genome shotgun (WGS) entry which is preliminary data.</text>
</comment>
<evidence type="ECO:0000256" key="3">
    <source>
        <dbReference type="ARBA" id="ARBA00023163"/>
    </source>
</evidence>
<proteinExistence type="predicted"/>
<dbReference type="GO" id="GO:0003700">
    <property type="term" value="F:DNA-binding transcription factor activity"/>
    <property type="evidence" value="ECO:0007669"/>
    <property type="project" value="InterPro"/>
</dbReference>
<dbReference type="SUPFAM" id="SSF51215">
    <property type="entry name" value="Regulatory protein AraC"/>
    <property type="match status" value="1"/>
</dbReference>
<evidence type="ECO:0000313" key="5">
    <source>
        <dbReference type="EMBL" id="MBB6671451.1"/>
    </source>
</evidence>
<evidence type="ECO:0000313" key="6">
    <source>
        <dbReference type="Proteomes" id="UP000547209"/>
    </source>
</evidence>
<dbReference type="PANTHER" id="PTHR43280:SF30">
    <property type="entry name" value="MMSAB OPERON REGULATORY PROTEIN"/>
    <property type="match status" value="1"/>
</dbReference>
<dbReference type="InterPro" id="IPR018060">
    <property type="entry name" value="HTH_AraC"/>
</dbReference>
<dbReference type="AlphaFoldDB" id="A0A7X0RQ25"/>
<dbReference type="Gene3D" id="1.10.10.60">
    <property type="entry name" value="Homeodomain-like"/>
    <property type="match status" value="2"/>
</dbReference>
<dbReference type="InterPro" id="IPR014710">
    <property type="entry name" value="RmlC-like_jellyroll"/>
</dbReference>
<feature type="domain" description="HTH araC/xylS-type" evidence="4">
    <location>
        <begin position="182"/>
        <end position="284"/>
    </location>
</feature>
<dbReference type="RefSeq" id="WP_185142934.1">
    <property type="nucleotide sequence ID" value="NZ_JACJVP010000021.1"/>
</dbReference>
<reference evidence="5 6" key="1">
    <citation type="submission" date="2020-08" db="EMBL/GenBank/DDBJ databases">
        <title>Cohnella phylogeny.</title>
        <authorList>
            <person name="Dunlap C."/>
        </authorList>
    </citation>
    <scope>NUCLEOTIDE SEQUENCE [LARGE SCALE GENOMIC DNA]</scope>
    <source>
        <strain evidence="5 6">DSM 28246</strain>
    </source>
</reference>
<protein>
    <submittedName>
        <fullName evidence="5">Helix-turn-helix transcriptional regulator</fullName>
    </submittedName>
</protein>
<accession>A0A7X0RQ25</accession>
<keyword evidence="3" id="KW-0804">Transcription</keyword>
<dbReference type="PANTHER" id="PTHR43280">
    <property type="entry name" value="ARAC-FAMILY TRANSCRIPTIONAL REGULATOR"/>
    <property type="match status" value="1"/>
</dbReference>
<dbReference type="SMART" id="SM00342">
    <property type="entry name" value="HTH_ARAC"/>
    <property type="match status" value="1"/>
</dbReference>
<dbReference type="PROSITE" id="PS01124">
    <property type="entry name" value="HTH_ARAC_FAMILY_2"/>
    <property type="match status" value="1"/>
</dbReference>
<dbReference type="InterPro" id="IPR003313">
    <property type="entry name" value="AraC-bd"/>
</dbReference>
<keyword evidence="1" id="KW-0805">Transcription regulation</keyword>
<dbReference type="Gene3D" id="2.60.120.10">
    <property type="entry name" value="Jelly Rolls"/>
    <property type="match status" value="1"/>
</dbReference>
<organism evidence="5 6">
    <name type="scientific">Cohnella nanjingensis</name>
    <dbReference type="NCBI Taxonomy" id="1387779"/>
    <lineage>
        <taxon>Bacteria</taxon>
        <taxon>Bacillati</taxon>
        <taxon>Bacillota</taxon>
        <taxon>Bacilli</taxon>
        <taxon>Bacillales</taxon>
        <taxon>Paenibacillaceae</taxon>
        <taxon>Cohnella</taxon>
    </lineage>
</organism>